<dbReference type="EMBL" id="JAIWYP010000007">
    <property type="protein sequence ID" value="KAH3795761.1"/>
    <property type="molecule type" value="Genomic_DNA"/>
</dbReference>
<dbReference type="Proteomes" id="UP000828390">
    <property type="component" value="Unassembled WGS sequence"/>
</dbReference>
<reference evidence="1" key="1">
    <citation type="journal article" date="2019" name="bioRxiv">
        <title>The Genome of the Zebra Mussel, Dreissena polymorpha: A Resource for Invasive Species Research.</title>
        <authorList>
            <person name="McCartney M.A."/>
            <person name="Auch B."/>
            <person name="Kono T."/>
            <person name="Mallez S."/>
            <person name="Zhang Y."/>
            <person name="Obille A."/>
            <person name="Becker A."/>
            <person name="Abrahante J.E."/>
            <person name="Garbe J."/>
            <person name="Badalamenti J.P."/>
            <person name="Herman A."/>
            <person name="Mangelson H."/>
            <person name="Liachko I."/>
            <person name="Sullivan S."/>
            <person name="Sone E.D."/>
            <person name="Koren S."/>
            <person name="Silverstein K.A.T."/>
            <person name="Beckman K.B."/>
            <person name="Gohl D.M."/>
        </authorList>
    </citation>
    <scope>NUCLEOTIDE SEQUENCE</scope>
    <source>
        <strain evidence="1">Duluth1</strain>
        <tissue evidence="1">Whole animal</tissue>
    </source>
</reference>
<accession>A0A9D4FFN2</accession>
<sequence>MRSVALETFTILNKEGPSYLHDHVKFKDSKYNFRYTNCAELPRPRTERFGRNSFGYSAASMWNSLPDTFRQCSSYNQFRSLIDQWNGPDCNCSACAR</sequence>
<organism evidence="1 2">
    <name type="scientific">Dreissena polymorpha</name>
    <name type="common">Zebra mussel</name>
    <name type="synonym">Mytilus polymorpha</name>
    <dbReference type="NCBI Taxonomy" id="45954"/>
    <lineage>
        <taxon>Eukaryota</taxon>
        <taxon>Metazoa</taxon>
        <taxon>Spiralia</taxon>
        <taxon>Lophotrochozoa</taxon>
        <taxon>Mollusca</taxon>
        <taxon>Bivalvia</taxon>
        <taxon>Autobranchia</taxon>
        <taxon>Heteroconchia</taxon>
        <taxon>Euheterodonta</taxon>
        <taxon>Imparidentia</taxon>
        <taxon>Neoheterodontei</taxon>
        <taxon>Myida</taxon>
        <taxon>Dreissenoidea</taxon>
        <taxon>Dreissenidae</taxon>
        <taxon>Dreissena</taxon>
    </lineage>
</organism>
<dbReference type="AlphaFoldDB" id="A0A9D4FFN2"/>
<name>A0A9D4FFN2_DREPO</name>
<protein>
    <submittedName>
        <fullName evidence="1">Uncharacterized protein</fullName>
    </submittedName>
</protein>
<proteinExistence type="predicted"/>
<gene>
    <name evidence="1" type="ORF">DPMN_149321</name>
</gene>
<evidence type="ECO:0000313" key="2">
    <source>
        <dbReference type="Proteomes" id="UP000828390"/>
    </source>
</evidence>
<reference evidence="1" key="2">
    <citation type="submission" date="2020-11" db="EMBL/GenBank/DDBJ databases">
        <authorList>
            <person name="McCartney M.A."/>
            <person name="Auch B."/>
            <person name="Kono T."/>
            <person name="Mallez S."/>
            <person name="Becker A."/>
            <person name="Gohl D.M."/>
            <person name="Silverstein K.A.T."/>
            <person name="Koren S."/>
            <person name="Bechman K.B."/>
            <person name="Herman A."/>
            <person name="Abrahante J.E."/>
            <person name="Garbe J."/>
        </authorList>
    </citation>
    <scope>NUCLEOTIDE SEQUENCE</scope>
    <source>
        <strain evidence="1">Duluth1</strain>
        <tissue evidence="1">Whole animal</tissue>
    </source>
</reference>
<comment type="caution">
    <text evidence="1">The sequence shown here is derived from an EMBL/GenBank/DDBJ whole genome shotgun (WGS) entry which is preliminary data.</text>
</comment>
<evidence type="ECO:0000313" key="1">
    <source>
        <dbReference type="EMBL" id="KAH3795761.1"/>
    </source>
</evidence>
<keyword evidence="2" id="KW-1185">Reference proteome</keyword>